<evidence type="ECO:0000313" key="2">
    <source>
        <dbReference type="Proteomes" id="UP000187251"/>
    </source>
</evidence>
<dbReference type="OrthoDB" id="6039076at2"/>
<dbReference type="RefSeq" id="WP_076412061.1">
    <property type="nucleotide sequence ID" value="NZ_MJMN01000013.1"/>
</dbReference>
<evidence type="ECO:0000313" key="1">
    <source>
        <dbReference type="EMBL" id="OMG88005.1"/>
    </source>
</evidence>
<dbReference type="Proteomes" id="UP000187251">
    <property type="component" value="Unassembled WGS sequence"/>
</dbReference>
<name>A0A1R1JUH5_ALCXX</name>
<proteinExistence type="predicted"/>
<sequence>MKMEMQLKGLDDVLATLKALPPEIVSKKGGPVKNALRRGARQLRDAAEANLREVISRDGGQSTGLLEKNLIASRGKPPSGGKGERYLVRVKRKAYPGRNPERDGKVATVRKSAQLLEWGSSQQQSTPWLRPAVIQHGAAVIETIRADLLKRIDSTVKRIAKNGGGR</sequence>
<gene>
    <name evidence="1" type="ORF">BIZ92_10435</name>
</gene>
<accession>A0A1R1JUH5</accession>
<organism evidence="1 2">
    <name type="scientific">Alcaligenes xylosoxydans xylosoxydans</name>
    <name type="common">Achromobacter xylosoxidans</name>
    <dbReference type="NCBI Taxonomy" id="85698"/>
    <lineage>
        <taxon>Bacteria</taxon>
        <taxon>Pseudomonadati</taxon>
        <taxon>Pseudomonadota</taxon>
        <taxon>Betaproteobacteria</taxon>
        <taxon>Burkholderiales</taxon>
        <taxon>Alcaligenaceae</taxon>
        <taxon>Achromobacter</taxon>
    </lineage>
</organism>
<dbReference type="AlphaFoldDB" id="A0A1R1JUH5"/>
<reference evidence="1 2" key="1">
    <citation type="submission" date="2016-09" db="EMBL/GenBank/DDBJ databases">
        <title>Phylogenomics of Achromobacter.</title>
        <authorList>
            <person name="Jeukens J."/>
            <person name="Freschi L."/>
            <person name="Vincent A.T."/>
            <person name="Emond-Rheault J.-G."/>
            <person name="Kukavica-Ibrulj I."/>
            <person name="Charette S.J."/>
            <person name="Levesque R.C."/>
        </authorList>
    </citation>
    <scope>NUCLEOTIDE SEQUENCE [LARGE SCALE GENOMIC DNA]</scope>
    <source>
        <strain evidence="1 2">AUS488</strain>
    </source>
</reference>
<comment type="caution">
    <text evidence="1">The sequence shown here is derived from an EMBL/GenBank/DDBJ whole genome shotgun (WGS) entry which is preliminary data.</text>
</comment>
<protein>
    <recommendedName>
        <fullName evidence="3">HK97 gp10 family phage protein</fullName>
    </recommendedName>
</protein>
<evidence type="ECO:0008006" key="3">
    <source>
        <dbReference type="Google" id="ProtNLM"/>
    </source>
</evidence>
<dbReference type="EMBL" id="MJMN01000013">
    <property type="protein sequence ID" value="OMG88005.1"/>
    <property type="molecule type" value="Genomic_DNA"/>
</dbReference>